<keyword evidence="1" id="KW-0238">DNA-binding</keyword>
<accession>A0ABN2TVE0</accession>
<dbReference type="Pfam" id="PF01381">
    <property type="entry name" value="HTH_3"/>
    <property type="match status" value="1"/>
</dbReference>
<proteinExistence type="predicted"/>
<dbReference type="PANTHER" id="PTHR46558">
    <property type="entry name" value="TRACRIPTIONAL REGULATORY PROTEIN-RELATED-RELATED"/>
    <property type="match status" value="1"/>
</dbReference>
<dbReference type="PANTHER" id="PTHR46558:SF11">
    <property type="entry name" value="HTH-TYPE TRANSCRIPTIONAL REGULATOR XRE"/>
    <property type="match status" value="1"/>
</dbReference>
<dbReference type="CDD" id="cd00093">
    <property type="entry name" value="HTH_XRE"/>
    <property type="match status" value="1"/>
</dbReference>
<reference evidence="3 4" key="1">
    <citation type="journal article" date="2019" name="Int. J. Syst. Evol. Microbiol.">
        <title>The Global Catalogue of Microorganisms (GCM) 10K type strain sequencing project: providing services to taxonomists for standard genome sequencing and annotation.</title>
        <authorList>
            <consortium name="The Broad Institute Genomics Platform"/>
            <consortium name="The Broad Institute Genome Sequencing Center for Infectious Disease"/>
            <person name="Wu L."/>
            <person name="Ma J."/>
        </authorList>
    </citation>
    <scope>NUCLEOTIDE SEQUENCE [LARGE SCALE GENOMIC DNA]</scope>
    <source>
        <strain evidence="3 4">JCM 16014</strain>
    </source>
</reference>
<dbReference type="InterPro" id="IPR001387">
    <property type="entry name" value="Cro/C1-type_HTH"/>
</dbReference>
<keyword evidence="4" id="KW-1185">Reference proteome</keyword>
<dbReference type="SMART" id="SM00530">
    <property type="entry name" value="HTH_XRE"/>
    <property type="match status" value="1"/>
</dbReference>
<evidence type="ECO:0000313" key="3">
    <source>
        <dbReference type="EMBL" id="GAA2021951.1"/>
    </source>
</evidence>
<feature type="domain" description="HTH cro/C1-type" evidence="2">
    <location>
        <begin position="26"/>
        <end position="70"/>
    </location>
</feature>
<dbReference type="Gene3D" id="1.10.260.40">
    <property type="entry name" value="lambda repressor-like DNA-binding domains"/>
    <property type="match status" value="1"/>
</dbReference>
<dbReference type="SUPFAM" id="SSF47413">
    <property type="entry name" value="lambda repressor-like DNA-binding domains"/>
    <property type="match status" value="1"/>
</dbReference>
<organism evidence="3 4">
    <name type="scientific">Catenulispora yoronensis</name>
    <dbReference type="NCBI Taxonomy" id="450799"/>
    <lineage>
        <taxon>Bacteria</taxon>
        <taxon>Bacillati</taxon>
        <taxon>Actinomycetota</taxon>
        <taxon>Actinomycetes</taxon>
        <taxon>Catenulisporales</taxon>
        <taxon>Catenulisporaceae</taxon>
        <taxon>Catenulispora</taxon>
    </lineage>
</organism>
<comment type="caution">
    <text evidence="3">The sequence shown here is derived from an EMBL/GenBank/DDBJ whole genome shotgun (WGS) entry which is preliminary data.</text>
</comment>
<dbReference type="InterPro" id="IPR010982">
    <property type="entry name" value="Lambda_DNA-bd_dom_sf"/>
</dbReference>
<dbReference type="EMBL" id="BAAAQN010000008">
    <property type="protein sequence ID" value="GAA2021951.1"/>
    <property type="molecule type" value="Genomic_DNA"/>
</dbReference>
<dbReference type="PROSITE" id="PS50943">
    <property type="entry name" value="HTH_CROC1"/>
    <property type="match status" value="1"/>
</dbReference>
<evidence type="ECO:0000313" key="4">
    <source>
        <dbReference type="Proteomes" id="UP001500751"/>
    </source>
</evidence>
<evidence type="ECO:0000259" key="2">
    <source>
        <dbReference type="PROSITE" id="PS50943"/>
    </source>
</evidence>
<gene>
    <name evidence="3" type="ORF">GCM10009839_18960</name>
</gene>
<evidence type="ECO:0000256" key="1">
    <source>
        <dbReference type="ARBA" id="ARBA00023125"/>
    </source>
</evidence>
<dbReference type="RefSeq" id="WP_344665141.1">
    <property type="nucleotide sequence ID" value="NZ_BAAAQN010000008.1"/>
</dbReference>
<protein>
    <recommendedName>
        <fullName evidence="2">HTH cro/C1-type domain-containing protein</fullName>
    </recommendedName>
</protein>
<dbReference type="Proteomes" id="UP001500751">
    <property type="component" value="Unassembled WGS sequence"/>
</dbReference>
<name>A0ABN2TVE0_9ACTN</name>
<sequence>MAQAEREIKFDEILKSLLDRHRATVTQKKLATALGVSGTTVSHYVTGRIRPSFQALIAIAAFFNVTLDYLVFGERVVQASAADADNLRVEVMRAMAETNAYHGRQRDLVVRVNRRLYDEVERVARALLEDPENASPSGFFTDAEAMAIEACARRTRVMTRGVPASLAVETDGMVGRGPFFDILLGSVLNGRNYQYLFYGARPNFEPYVKAYRDLFDDADLPPDLFDEHVDFRIIDTELPAGLVLYDLDLQQFERREPVLWERFRHDGIVDGIFAYVSIRHEESNGGIVLRNEYLASALRMFDRDWTQAKQL</sequence>